<dbReference type="PRINTS" id="PR00359">
    <property type="entry name" value="BP450"/>
</dbReference>
<dbReference type="GO" id="GO:0020037">
    <property type="term" value="F:heme binding"/>
    <property type="evidence" value="ECO:0007669"/>
    <property type="project" value="InterPro"/>
</dbReference>
<dbReference type="AlphaFoldDB" id="A0A4R4Z8B9"/>
<keyword evidence="10" id="KW-1185">Reference proteome</keyword>
<gene>
    <name evidence="9" type="ORF">E1286_05620</name>
</gene>
<dbReference type="PRINTS" id="PR00385">
    <property type="entry name" value="P450"/>
</dbReference>
<dbReference type="Gene3D" id="1.10.630.10">
    <property type="entry name" value="Cytochrome P450"/>
    <property type="match status" value="1"/>
</dbReference>
<dbReference type="PANTHER" id="PTHR46696">
    <property type="entry name" value="P450, PUTATIVE (EUROFUNG)-RELATED"/>
    <property type="match status" value="1"/>
</dbReference>
<evidence type="ECO:0000256" key="7">
    <source>
        <dbReference type="RuleBase" id="RU000461"/>
    </source>
</evidence>
<dbReference type="GO" id="GO:0004497">
    <property type="term" value="F:monooxygenase activity"/>
    <property type="evidence" value="ECO:0007669"/>
    <property type="project" value="UniProtKB-KW"/>
</dbReference>
<dbReference type="InterPro" id="IPR017972">
    <property type="entry name" value="Cyt_P450_CS"/>
</dbReference>
<dbReference type="InterPro" id="IPR036396">
    <property type="entry name" value="Cyt_P450_sf"/>
</dbReference>
<evidence type="ECO:0000256" key="2">
    <source>
        <dbReference type="ARBA" id="ARBA00022617"/>
    </source>
</evidence>
<evidence type="ECO:0000313" key="10">
    <source>
        <dbReference type="Proteomes" id="UP000295302"/>
    </source>
</evidence>
<keyword evidence="5 7" id="KW-0408">Iron</keyword>
<evidence type="ECO:0000256" key="4">
    <source>
        <dbReference type="ARBA" id="ARBA00023002"/>
    </source>
</evidence>
<feature type="region of interest" description="Disordered" evidence="8">
    <location>
        <begin position="1"/>
        <end position="21"/>
    </location>
</feature>
<dbReference type="Pfam" id="PF00067">
    <property type="entry name" value="p450"/>
    <property type="match status" value="1"/>
</dbReference>
<evidence type="ECO:0000256" key="8">
    <source>
        <dbReference type="SAM" id="MobiDB-lite"/>
    </source>
</evidence>
<protein>
    <submittedName>
        <fullName evidence="9">Cytochrome P450</fullName>
    </submittedName>
</protein>
<dbReference type="PANTHER" id="PTHR46696:SF6">
    <property type="entry name" value="P450, PUTATIVE (EUROFUNG)-RELATED"/>
    <property type="match status" value="1"/>
</dbReference>
<name>A0A4R4Z8B9_9ACTN</name>
<dbReference type="FunFam" id="1.10.630.10:FF:000018">
    <property type="entry name" value="Cytochrome P450 monooxygenase"/>
    <property type="match status" value="1"/>
</dbReference>
<reference evidence="9 10" key="1">
    <citation type="submission" date="2019-03" db="EMBL/GenBank/DDBJ databases">
        <title>Draft genome sequences of novel Actinobacteria.</title>
        <authorList>
            <person name="Sahin N."/>
            <person name="Ay H."/>
            <person name="Saygin H."/>
        </authorList>
    </citation>
    <scope>NUCLEOTIDE SEQUENCE [LARGE SCALE GENOMIC DNA]</scope>
    <source>
        <strain evidence="9 10">CH32</strain>
    </source>
</reference>
<evidence type="ECO:0000256" key="5">
    <source>
        <dbReference type="ARBA" id="ARBA00023004"/>
    </source>
</evidence>
<dbReference type="RefSeq" id="WP_132609374.1">
    <property type="nucleotide sequence ID" value="NZ_SMKQ01000009.1"/>
</dbReference>
<comment type="caution">
    <text evidence="9">The sequence shown here is derived from an EMBL/GenBank/DDBJ whole genome shotgun (WGS) entry which is preliminary data.</text>
</comment>
<dbReference type="SUPFAM" id="SSF48264">
    <property type="entry name" value="Cytochrome P450"/>
    <property type="match status" value="1"/>
</dbReference>
<keyword evidence="3 7" id="KW-0479">Metal-binding</keyword>
<evidence type="ECO:0000256" key="3">
    <source>
        <dbReference type="ARBA" id="ARBA00022723"/>
    </source>
</evidence>
<dbReference type="EMBL" id="SMKQ01000009">
    <property type="protein sequence ID" value="TDD54196.1"/>
    <property type="molecule type" value="Genomic_DNA"/>
</dbReference>
<keyword evidence="6 7" id="KW-0503">Monooxygenase</keyword>
<dbReference type="PROSITE" id="PS00086">
    <property type="entry name" value="CYTOCHROME_P450"/>
    <property type="match status" value="1"/>
</dbReference>
<dbReference type="InterPro" id="IPR001128">
    <property type="entry name" value="Cyt_P450"/>
</dbReference>
<dbReference type="InterPro" id="IPR002397">
    <property type="entry name" value="Cyt_P450_B"/>
</dbReference>
<evidence type="ECO:0000256" key="6">
    <source>
        <dbReference type="ARBA" id="ARBA00023033"/>
    </source>
</evidence>
<organism evidence="9 10">
    <name type="scientific">Nonomuraea terrae</name>
    <dbReference type="NCBI Taxonomy" id="2530383"/>
    <lineage>
        <taxon>Bacteria</taxon>
        <taxon>Bacillati</taxon>
        <taxon>Actinomycetota</taxon>
        <taxon>Actinomycetes</taxon>
        <taxon>Streptosporangiales</taxon>
        <taxon>Streptosporangiaceae</taxon>
        <taxon>Nonomuraea</taxon>
    </lineage>
</organism>
<sequence length="419" mass="46344">MASEEPAEVKMSREPPPVERFRPVDIDHMDWSALRAECPVSRVRTAGGEPAWLVTRYKDIRAVLGSQTFSVQPIDMESGSGTYEANESIFQDPPEHTRLRGLVAGPFAVGRVEQYRDAIQKTAYALIESMKTADGPIDLMERFAKPLTINVIGEVVGVPAPDRDMFRRGSDKLLVPMHENGGAEAREGWHTLNDYVMALIARRRRENHDPRADLIGHLISSQTVDEKLTDVEVTTMVLGLPVAGYVSTANAIAVAVRHLVEDGWMDRLRAAPDVREQSKLFVEEVLRIQSGDNGESMPRFAAGSFEVGGTTINKGDIVVAPLIAANRDESMFDRPGTFDPHREGLSRHIAFGFGIHRCLGANLARLELQIAVDALVESGICFELLERWDEVPWRQNMLGDRFPERLMVGVSLAPAGGEV</sequence>
<feature type="compositionally biased region" description="Basic and acidic residues" evidence="8">
    <location>
        <begin position="7"/>
        <end position="21"/>
    </location>
</feature>
<comment type="similarity">
    <text evidence="1 7">Belongs to the cytochrome P450 family.</text>
</comment>
<keyword evidence="4 7" id="KW-0560">Oxidoreductase</keyword>
<accession>A0A4R4Z8B9</accession>
<dbReference type="GO" id="GO:0005506">
    <property type="term" value="F:iron ion binding"/>
    <property type="evidence" value="ECO:0007669"/>
    <property type="project" value="InterPro"/>
</dbReference>
<proteinExistence type="inferred from homology"/>
<evidence type="ECO:0000256" key="1">
    <source>
        <dbReference type="ARBA" id="ARBA00010617"/>
    </source>
</evidence>
<keyword evidence="2 7" id="KW-0349">Heme</keyword>
<dbReference type="Proteomes" id="UP000295302">
    <property type="component" value="Unassembled WGS sequence"/>
</dbReference>
<dbReference type="OrthoDB" id="54272at2"/>
<evidence type="ECO:0000313" key="9">
    <source>
        <dbReference type="EMBL" id="TDD54196.1"/>
    </source>
</evidence>
<dbReference type="GO" id="GO:0016705">
    <property type="term" value="F:oxidoreductase activity, acting on paired donors, with incorporation or reduction of molecular oxygen"/>
    <property type="evidence" value="ECO:0007669"/>
    <property type="project" value="InterPro"/>
</dbReference>